<proteinExistence type="predicted"/>
<dbReference type="EMBL" id="JAHUTJ010066992">
    <property type="protein sequence ID" value="MED6290797.1"/>
    <property type="molecule type" value="Genomic_DNA"/>
</dbReference>
<dbReference type="Proteomes" id="UP001352852">
    <property type="component" value="Unassembled WGS sequence"/>
</dbReference>
<evidence type="ECO:0000313" key="1">
    <source>
        <dbReference type="EMBL" id="MED6290797.1"/>
    </source>
</evidence>
<evidence type="ECO:0008006" key="3">
    <source>
        <dbReference type="Google" id="ProtNLM"/>
    </source>
</evidence>
<name>A0ABU7EUW2_9TELE</name>
<sequence length="88" mass="9607">MHFCFIVQMRRAAFFSPAPLLLVNKQEGGGSTCRPRVCPNSGAESFQVRTCGSITSQRRAEESCCKVTTGRMAFSFSRHLATMVSANG</sequence>
<reference evidence="1 2" key="1">
    <citation type="submission" date="2021-06" db="EMBL/GenBank/DDBJ databases">
        <authorList>
            <person name="Palmer J.M."/>
        </authorList>
    </citation>
    <scope>NUCLEOTIDE SEQUENCE [LARGE SCALE GENOMIC DNA]</scope>
    <source>
        <strain evidence="1 2">CL_MEX2019</strain>
        <tissue evidence="1">Muscle</tissue>
    </source>
</reference>
<accession>A0ABU7EUW2</accession>
<organism evidence="1 2">
    <name type="scientific">Characodon lateralis</name>
    <dbReference type="NCBI Taxonomy" id="208331"/>
    <lineage>
        <taxon>Eukaryota</taxon>
        <taxon>Metazoa</taxon>
        <taxon>Chordata</taxon>
        <taxon>Craniata</taxon>
        <taxon>Vertebrata</taxon>
        <taxon>Euteleostomi</taxon>
        <taxon>Actinopterygii</taxon>
        <taxon>Neopterygii</taxon>
        <taxon>Teleostei</taxon>
        <taxon>Neoteleostei</taxon>
        <taxon>Acanthomorphata</taxon>
        <taxon>Ovalentaria</taxon>
        <taxon>Atherinomorphae</taxon>
        <taxon>Cyprinodontiformes</taxon>
        <taxon>Goodeidae</taxon>
        <taxon>Characodon</taxon>
    </lineage>
</organism>
<gene>
    <name evidence="1" type="ORF">CHARACLAT_017068</name>
</gene>
<keyword evidence="2" id="KW-1185">Reference proteome</keyword>
<comment type="caution">
    <text evidence="1">The sequence shown here is derived from an EMBL/GenBank/DDBJ whole genome shotgun (WGS) entry which is preliminary data.</text>
</comment>
<protein>
    <recommendedName>
        <fullName evidence="3">Secreted protein</fullName>
    </recommendedName>
</protein>
<evidence type="ECO:0000313" key="2">
    <source>
        <dbReference type="Proteomes" id="UP001352852"/>
    </source>
</evidence>